<protein>
    <recommendedName>
        <fullName evidence="11">Kinesin light chain</fullName>
    </recommendedName>
</protein>
<dbReference type="PROSITE" id="PS50005">
    <property type="entry name" value="TPR"/>
    <property type="match status" value="1"/>
</dbReference>
<accession>A0AAW0HUM9</accession>
<dbReference type="Pfam" id="PF13424">
    <property type="entry name" value="TPR_12"/>
    <property type="match status" value="1"/>
</dbReference>
<dbReference type="GO" id="GO:0007018">
    <property type="term" value="P:microtubule-based movement"/>
    <property type="evidence" value="ECO:0007669"/>
    <property type="project" value="TreeGrafter"/>
</dbReference>
<reference evidence="14 15" key="1">
    <citation type="journal article" date="2023" name="bioRxiv">
        <title>Conserved and derived expression patterns and positive selection on dental genes reveal complex evolutionary context of ever-growing rodent molars.</title>
        <authorList>
            <person name="Calamari Z.T."/>
            <person name="Song A."/>
            <person name="Cohen E."/>
            <person name="Akter M."/>
            <person name="Roy R.D."/>
            <person name="Hallikas O."/>
            <person name="Christensen M.M."/>
            <person name="Li P."/>
            <person name="Marangoni P."/>
            <person name="Jernvall J."/>
            <person name="Klein O.D."/>
        </authorList>
    </citation>
    <scope>NUCLEOTIDE SEQUENCE [LARGE SCALE GENOMIC DNA]</scope>
    <source>
        <tissue evidence="14">Muscle</tissue>
    </source>
</reference>
<dbReference type="InterPro" id="IPR011990">
    <property type="entry name" value="TPR-like_helical_dom_sf"/>
</dbReference>
<dbReference type="InterPro" id="IPR015792">
    <property type="entry name" value="Kinesin_light_repeat"/>
</dbReference>
<evidence type="ECO:0000256" key="4">
    <source>
        <dbReference type="ARBA" id="ARBA00022701"/>
    </source>
</evidence>
<feature type="coiled-coil region" evidence="12">
    <location>
        <begin position="181"/>
        <end position="243"/>
    </location>
</feature>
<dbReference type="GO" id="GO:0005737">
    <property type="term" value="C:cytoplasm"/>
    <property type="evidence" value="ECO:0007669"/>
    <property type="project" value="TreeGrafter"/>
</dbReference>
<sequence length="650" mass="73203">MEEHDKALQCTVAVTTLFLVERVLQALHPPDREVQNRGESRMYDNMSTMVYIKEEKLEKLTQDEIISKTKQVIQGLEALKNEHNSILQSLLETLKCLKKDDESNLVEEKSSMIRKSLEMLELGLSEAQLYSGPSPACAPTDTGTLMWKMAHAVRLAGLHRMRSGSEEKTLQYVNISFDQVMMALSNHLNAVESEKQKLRAQVRRLCQENQWLRDELANTQQKLQKSEQSVAQLEEEKKHLEFMNQLKKYDDDISPSEDKDSDSAKEPLDDLFPNDEDDPGQGIQQQHSSAAAAAQQGGYEIPARLRTLHNLVIQYASQGRYEVAVPLCKQALEDLEKTSGHDHPDVATMLNILALNKYKDAANLLNDALAIREKTLGRDHPAVAATLNNLAVLYGKRGKYKEAEPLCKRALEIREKVLGKDHPDVAKQLNNLALLCQNQGKYEEVEYYYQRALDIYQTKLGPDDPNVAKTKNNLGKQKDGATFGEYGGWYKACKVDSPTVTTTLKNLGALYRRQGKFEAAETLEEAAMRSRKQGLDTVHKQRVAEVLNDPENIEKRRSRESLNVDVVKYESGPDGGEEVSMSVEWNGVSTVHSWLHSGTPPRPQQHLLAVLSHARPSTFRKLSIREAFCKFLTSANPEAVLLAVVSFRSP</sequence>
<evidence type="ECO:0000256" key="12">
    <source>
        <dbReference type="SAM" id="Coils"/>
    </source>
</evidence>
<dbReference type="GO" id="GO:0005874">
    <property type="term" value="C:microtubule"/>
    <property type="evidence" value="ECO:0007669"/>
    <property type="project" value="UniProtKB-UniRule"/>
</dbReference>
<dbReference type="PROSITE" id="PS01160">
    <property type="entry name" value="KINESIN_LIGHT"/>
    <property type="match status" value="1"/>
</dbReference>
<evidence type="ECO:0000256" key="9">
    <source>
        <dbReference type="ARBA" id="ARBA00023212"/>
    </source>
</evidence>
<feature type="repeat" description="TPR" evidence="10">
    <location>
        <begin position="384"/>
        <end position="417"/>
    </location>
</feature>
<evidence type="ECO:0000313" key="15">
    <source>
        <dbReference type="Proteomes" id="UP001488838"/>
    </source>
</evidence>
<comment type="subunit">
    <text evidence="11">Oligomeric complex composed of two heavy chains and two light chains.</text>
</comment>
<keyword evidence="6 10" id="KW-0802">TPR repeat</keyword>
<comment type="subcellular location">
    <subcellularLocation>
        <location evidence="1 11">Cytoplasm</location>
        <location evidence="1 11">Cytoskeleton</location>
    </subcellularLocation>
</comment>
<evidence type="ECO:0000256" key="11">
    <source>
        <dbReference type="RuleBase" id="RU367020"/>
    </source>
</evidence>
<evidence type="ECO:0000256" key="5">
    <source>
        <dbReference type="ARBA" id="ARBA00022737"/>
    </source>
</evidence>
<keyword evidence="3 11" id="KW-0963">Cytoplasm</keyword>
<evidence type="ECO:0000256" key="2">
    <source>
        <dbReference type="ARBA" id="ARBA00009622"/>
    </source>
</evidence>
<dbReference type="Pfam" id="PF13374">
    <property type="entry name" value="TPR_10"/>
    <property type="match status" value="3"/>
</dbReference>
<dbReference type="InterPro" id="IPR019734">
    <property type="entry name" value="TPR_rpt"/>
</dbReference>
<keyword evidence="5" id="KW-0677">Repeat</keyword>
<gene>
    <name evidence="14" type="ORF">U0070_009101</name>
</gene>
<dbReference type="AlphaFoldDB" id="A0AAW0HUM9"/>
<evidence type="ECO:0000313" key="14">
    <source>
        <dbReference type="EMBL" id="KAK7805887.1"/>
    </source>
</evidence>
<dbReference type="PRINTS" id="PR00381">
    <property type="entry name" value="KINESINLIGHT"/>
</dbReference>
<dbReference type="Proteomes" id="UP001488838">
    <property type="component" value="Unassembled WGS sequence"/>
</dbReference>
<dbReference type="Gene3D" id="1.25.40.10">
    <property type="entry name" value="Tetratricopeptide repeat domain"/>
    <property type="match status" value="1"/>
</dbReference>
<keyword evidence="15" id="KW-1185">Reference proteome</keyword>
<comment type="function">
    <text evidence="11">Kinesin is a microtubule-associated force-producing protein that play a role in organelle transport.</text>
</comment>
<evidence type="ECO:0000256" key="10">
    <source>
        <dbReference type="PROSITE-ProRule" id="PRU00339"/>
    </source>
</evidence>
<feature type="region of interest" description="Disordered" evidence="13">
    <location>
        <begin position="248"/>
        <end position="295"/>
    </location>
</feature>
<evidence type="ECO:0000256" key="1">
    <source>
        <dbReference type="ARBA" id="ARBA00004245"/>
    </source>
</evidence>
<dbReference type="EMBL" id="JBBHLL010000323">
    <property type="protein sequence ID" value="KAK7805887.1"/>
    <property type="molecule type" value="Genomic_DNA"/>
</dbReference>
<keyword evidence="7 12" id="KW-0175">Coiled coil</keyword>
<name>A0AAW0HUM9_MYOGA</name>
<dbReference type="GO" id="GO:0005871">
    <property type="term" value="C:kinesin complex"/>
    <property type="evidence" value="ECO:0007669"/>
    <property type="project" value="UniProtKB-UniRule"/>
</dbReference>
<dbReference type="SUPFAM" id="SSF48452">
    <property type="entry name" value="TPR-like"/>
    <property type="match status" value="2"/>
</dbReference>
<keyword evidence="8 11" id="KW-0505">Motor protein</keyword>
<evidence type="ECO:0000256" key="13">
    <source>
        <dbReference type="SAM" id="MobiDB-lite"/>
    </source>
</evidence>
<evidence type="ECO:0000256" key="6">
    <source>
        <dbReference type="ARBA" id="ARBA00022803"/>
    </source>
</evidence>
<keyword evidence="4 11" id="KW-0493">Microtubule</keyword>
<dbReference type="PANTHER" id="PTHR45783:SF7">
    <property type="entry name" value="KINESIN LIGHT CHAIN 1"/>
    <property type="match status" value="1"/>
</dbReference>
<keyword evidence="9 11" id="KW-0206">Cytoskeleton</keyword>
<dbReference type="InterPro" id="IPR002151">
    <property type="entry name" value="Kinesin_light"/>
</dbReference>
<evidence type="ECO:0000256" key="7">
    <source>
        <dbReference type="ARBA" id="ARBA00023054"/>
    </source>
</evidence>
<feature type="compositionally biased region" description="Low complexity" evidence="13">
    <location>
        <begin position="280"/>
        <end position="295"/>
    </location>
</feature>
<dbReference type="SMART" id="SM00028">
    <property type="entry name" value="TPR"/>
    <property type="match status" value="3"/>
</dbReference>
<evidence type="ECO:0000256" key="3">
    <source>
        <dbReference type="ARBA" id="ARBA00022490"/>
    </source>
</evidence>
<organism evidence="14 15">
    <name type="scientific">Myodes glareolus</name>
    <name type="common">Bank vole</name>
    <name type="synonym">Clethrionomys glareolus</name>
    <dbReference type="NCBI Taxonomy" id="447135"/>
    <lineage>
        <taxon>Eukaryota</taxon>
        <taxon>Metazoa</taxon>
        <taxon>Chordata</taxon>
        <taxon>Craniata</taxon>
        <taxon>Vertebrata</taxon>
        <taxon>Euteleostomi</taxon>
        <taxon>Mammalia</taxon>
        <taxon>Eutheria</taxon>
        <taxon>Euarchontoglires</taxon>
        <taxon>Glires</taxon>
        <taxon>Rodentia</taxon>
        <taxon>Myomorpha</taxon>
        <taxon>Muroidea</taxon>
        <taxon>Cricetidae</taxon>
        <taxon>Arvicolinae</taxon>
        <taxon>Myodes</taxon>
    </lineage>
</organism>
<comment type="similarity">
    <text evidence="2 11">Belongs to the kinesin light chain family.</text>
</comment>
<dbReference type="GO" id="GO:0019894">
    <property type="term" value="F:kinesin binding"/>
    <property type="evidence" value="ECO:0007669"/>
    <property type="project" value="TreeGrafter"/>
</dbReference>
<comment type="caution">
    <text evidence="14">The sequence shown here is derived from an EMBL/GenBank/DDBJ whole genome shotgun (WGS) entry which is preliminary data.</text>
</comment>
<feature type="compositionally biased region" description="Basic and acidic residues" evidence="13">
    <location>
        <begin position="248"/>
        <end position="268"/>
    </location>
</feature>
<dbReference type="PANTHER" id="PTHR45783">
    <property type="entry name" value="KINESIN LIGHT CHAIN"/>
    <property type="match status" value="1"/>
</dbReference>
<evidence type="ECO:0000256" key="8">
    <source>
        <dbReference type="ARBA" id="ARBA00023175"/>
    </source>
</evidence>
<proteinExistence type="inferred from homology"/>